<dbReference type="Proteomes" id="UP001017257">
    <property type="component" value="Chromosome"/>
</dbReference>
<evidence type="ECO:0000313" key="1">
    <source>
        <dbReference type="EMBL" id="UVF19993.1"/>
    </source>
</evidence>
<dbReference type="EMBL" id="CP102845">
    <property type="protein sequence ID" value="UVF19993.1"/>
    <property type="molecule type" value="Genomic_DNA"/>
</dbReference>
<evidence type="ECO:0000313" key="2">
    <source>
        <dbReference type="Proteomes" id="UP001017257"/>
    </source>
</evidence>
<reference evidence="1" key="1">
    <citation type="submission" date="2022-08" db="EMBL/GenBank/DDBJ databases">
        <title>Microvirga terrae sp. nov., isolated from soil.</title>
        <authorList>
            <person name="Kim K.H."/>
            <person name="Seo Y.L."/>
            <person name="Kim J.M."/>
            <person name="Lee J.K."/>
            <person name="Han D.M."/>
            <person name="Jeon C.O."/>
        </authorList>
    </citation>
    <scope>NUCLEOTIDE SEQUENCE</scope>
    <source>
        <strain evidence="1">R24</strain>
    </source>
</reference>
<name>A0ABY5RSJ5_9HYPH</name>
<sequence length="72" mass="7890">MTKQEQFLLLVQTAILVGTTDEQEAITELAKAIEVSERIPYAMSAADAAQQFYQIMLAPGGIFGQTVPNWMA</sequence>
<dbReference type="RefSeq" id="WP_173947439.1">
    <property type="nucleotide sequence ID" value="NZ_CP102845.1"/>
</dbReference>
<organism evidence="1 2">
    <name type="scientific">Microvirga terrae</name>
    <dbReference type="NCBI Taxonomy" id="2740529"/>
    <lineage>
        <taxon>Bacteria</taxon>
        <taxon>Pseudomonadati</taxon>
        <taxon>Pseudomonadota</taxon>
        <taxon>Alphaproteobacteria</taxon>
        <taxon>Hyphomicrobiales</taxon>
        <taxon>Methylobacteriaceae</taxon>
        <taxon>Microvirga</taxon>
    </lineage>
</organism>
<accession>A0ABY5RSJ5</accession>
<gene>
    <name evidence="1" type="ORF">HPT29_002240</name>
</gene>
<proteinExistence type="predicted"/>
<keyword evidence="2" id="KW-1185">Reference proteome</keyword>
<protein>
    <submittedName>
        <fullName evidence="1">Uncharacterized protein</fullName>
    </submittedName>
</protein>